<accession>A0A5M6DFQ2</accession>
<keyword evidence="2" id="KW-1185">Reference proteome</keyword>
<name>A0A5M6DFQ2_9BACT</name>
<dbReference type="InterPro" id="IPR012657">
    <property type="entry name" value="23S_rRNA-intervening_sequence"/>
</dbReference>
<organism evidence="1 2">
    <name type="scientific">Adhaeribacter rhizoryzae</name>
    <dbReference type="NCBI Taxonomy" id="2607907"/>
    <lineage>
        <taxon>Bacteria</taxon>
        <taxon>Pseudomonadati</taxon>
        <taxon>Bacteroidota</taxon>
        <taxon>Cytophagia</taxon>
        <taxon>Cytophagales</taxon>
        <taxon>Hymenobacteraceae</taxon>
        <taxon>Adhaeribacter</taxon>
    </lineage>
</organism>
<sequence length="122" mass="13817">MHNFKELRVWQEAMELAKNVYLISTGFPTDEKFGLTSQVRRAAISIPSNIAEGAGRSSDKEFNHFLSIALGSAYELQTQVLLAESLGFVDNQKIEALLKDIELIQKRLFSFKKILINKIEKS</sequence>
<dbReference type="InterPro" id="IPR036583">
    <property type="entry name" value="23S_rRNA_IVS_sf"/>
</dbReference>
<proteinExistence type="predicted"/>
<evidence type="ECO:0000313" key="2">
    <source>
        <dbReference type="Proteomes" id="UP000323426"/>
    </source>
</evidence>
<dbReference type="PANTHER" id="PTHR38471:SF2">
    <property type="entry name" value="FOUR HELIX BUNDLE PROTEIN"/>
    <property type="match status" value="1"/>
</dbReference>
<dbReference type="Gene3D" id="1.20.1440.60">
    <property type="entry name" value="23S rRNA-intervening sequence"/>
    <property type="match status" value="1"/>
</dbReference>
<comment type="caution">
    <text evidence="1">The sequence shown here is derived from an EMBL/GenBank/DDBJ whole genome shotgun (WGS) entry which is preliminary data.</text>
</comment>
<dbReference type="CDD" id="cd16377">
    <property type="entry name" value="23S_rRNA_IVP_like"/>
    <property type="match status" value="1"/>
</dbReference>
<dbReference type="EMBL" id="VWSF01000012">
    <property type="protein sequence ID" value="KAA5544025.1"/>
    <property type="molecule type" value="Genomic_DNA"/>
</dbReference>
<dbReference type="SUPFAM" id="SSF158446">
    <property type="entry name" value="IVS-encoded protein-like"/>
    <property type="match status" value="1"/>
</dbReference>
<gene>
    <name evidence="1" type="ORF">F0145_15715</name>
</gene>
<dbReference type="Proteomes" id="UP000323426">
    <property type="component" value="Unassembled WGS sequence"/>
</dbReference>
<dbReference type="Pfam" id="PF05635">
    <property type="entry name" value="23S_rRNA_IVP"/>
    <property type="match status" value="1"/>
</dbReference>
<evidence type="ECO:0000313" key="1">
    <source>
        <dbReference type="EMBL" id="KAA5544025.1"/>
    </source>
</evidence>
<protein>
    <submittedName>
        <fullName evidence="1">Four helix bundle protein</fullName>
    </submittedName>
</protein>
<dbReference type="NCBIfam" id="TIGR02436">
    <property type="entry name" value="four helix bundle protein"/>
    <property type="match status" value="1"/>
</dbReference>
<dbReference type="AlphaFoldDB" id="A0A5M6DFQ2"/>
<dbReference type="RefSeq" id="WP_150089607.1">
    <property type="nucleotide sequence ID" value="NZ_VWSF01000012.1"/>
</dbReference>
<reference evidence="1 2" key="1">
    <citation type="submission" date="2019-09" db="EMBL/GenBank/DDBJ databases">
        <title>Genome sequence and assembly of Adhaeribacter sp.</title>
        <authorList>
            <person name="Chhetri G."/>
        </authorList>
    </citation>
    <scope>NUCLEOTIDE SEQUENCE [LARGE SCALE GENOMIC DNA]</scope>
    <source>
        <strain evidence="1 2">DK36</strain>
    </source>
</reference>
<dbReference type="PANTHER" id="PTHR38471">
    <property type="entry name" value="FOUR HELIX BUNDLE PROTEIN"/>
    <property type="match status" value="1"/>
</dbReference>